<dbReference type="Proteomes" id="UP000433483">
    <property type="component" value="Unassembled WGS sequence"/>
</dbReference>
<evidence type="ECO:0000313" key="16">
    <source>
        <dbReference type="Proteomes" id="UP000440732"/>
    </source>
</evidence>
<dbReference type="Proteomes" id="UP000437068">
    <property type="component" value="Unassembled WGS sequence"/>
</dbReference>
<evidence type="ECO:0000313" key="10">
    <source>
        <dbReference type="EMBL" id="KAE9324383.1"/>
    </source>
</evidence>
<evidence type="ECO:0000313" key="15">
    <source>
        <dbReference type="Proteomes" id="UP000440367"/>
    </source>
</evidence>
<evidence type="ECO:0000313" key="8">
    <source>
        <dbReference type="EMBL" id="KAE9249704.1"/>
    </source>
</evidence>
<dbReference type="EMBL" id="QXGF01000207">
    <property type="protein sequence ID" value="KAE8944374.1"/>
    <property type="molecule type" value="Genomic_DNA"/>
</dbReference>
<sequence>MATSRDGESETGANIHRKRPREAPPQWRSQASQELLRLRFRELRGLFDDAETVADVHEAWGVVASRLNARDGLLDEQVDAVNCSDQLTRLRQQWQDSSTTQLHLMMAECFSTSVATQPQQQEQRQEPVRSHFNRAMEQAMAQEAEAGASPKRQKTTETTTSVAPKTAVGVSTPPRLESAPPPPHDEIVVSPEPASLSPEPVPQDEAQVPVEDEAIPRQDEIMRALERRSQQMERLARSHQTLAEATQRLMEAIVNRQP</sequence>
<evidence type="ECO:0000256" key="1">
    <source>
        <dbReference type="SAM" id="MobiDB-lite"/>
    </source>
</evidence>
<dbReference type="AlphaFoldDB" id="A0A6A3UNF5"/>
<evidence type="ECO:0000313" key="18">
    <source>
        <dbReference type="Proteomes" id="UP000460718"/>
    </source>
</evidence>
<evidence type="ECO:0000313" key="14">
    <source>
        <dbReference type="Proteomes" id="UP000437068"/>
    </source>
</evidence>
<dbReference type="Proteomes" id="UP000486351">
    <property type="component" value="Unassembled WGS sequence"/>
</dbReference>
<evidence type="ECO:0000313" key="13">
    <source>
        <dbReference type="Proteomes" id="UP000433483"/>
    </source>
</evidence>
<dbReference type="Proteomes" id="UP000460718">
    <property type="component" value="Unassembled WGS sequence"/>
</dbReference>
<proteinExistence type="predicted"/>
<keyword evidence="13" id="KW-1185">Reference proteome</keyword>
<dbReference type="Proteomes" id="UP000440367">
    <property type="component" value="Unassembled WGS sequence"/>
</dbReference>
<evidence type="ECO:0000313" key="5">
    <source>
        <dbReference type="EMBL" id="KAE9131342.1"/>
    </source>
</evidence>
<dbReference type="EMBL" id="QXFY01000119">
    <property type="protein sequence ID" value="KAE9356114.1"/>
    <property type="molecule type" value="Genomic_DNA"/>
</dbReference>
<evidence type="ECO:0000313" key="20">
    <source>
        <dbReference type="Proteomes" id="UP000486351"/>
    </source>
</evidence>
<protein>
    <submittedName>
        <fullName evidence="6">Uncharacterized protein</fullName>
    </submittedName>
</protein>
<dbReference type="Proteomes" id="UP000440732">
    <property type="component" value="Unassembled WGS sequence"/>
</dbReference>
<dbReference type="EMBL" id="QXFZ01000139">
    <property type="protein sequence ID" value="KAE9130778.1"/>
    <property type="molecule type" value="Genomic_DNA"/>
</dbReference>
<feature type="region of interest" description="Disordered" evidence="1">
    <location>
        <begin position="1"/>
        <end position="29"/>
    </location>
</feature>
<evidence type="ECO:0000313" key="12">
    <source>
        <dbReference type="Proteomes" id="UP000429523"/>
    </source>
</evidence>
<name>A0A6A3UNF5_9STRA</name>
<dbReference type="Proteomes" id="UP000429523">
    <property type="component" value="Unassembled WGS sequence"/>
</dbReference>
<evidence type="ECO:0000313" key="9">
    <source>
        <dbReference type="EMBL" id="KAE9250163.1"/>
    </source>
</evidence>
<dbReference type="EMBL" id="QXGE01000109">
    <property type="protein sequence ID" value="KAE9324383.1"/>
    <property type="molecule type" value="Genomic_DNA"/>
</dbReference>
<accession>A0A6A3UNF5</accession>
<gene>
    <name evidence="10" type="ORF">PF001_g3464</name>
    <name evidence="8" type="ORF">PF002_g5175</name>
    <name evidence="9" type="ORF">PF004_g3051</name>
    <name evidence="7" type="ORF">PF005_g4295</name>
    <name evidence="6" type="ORF">PF006_g3589</name>
    <name evidence="4" type="ORF">PF007_g4392</name>
    <name evidence="11" type="ORF">PF008_g3743</name>
    <name evidence="2" type="ORF">PF009_g5954</name>
    <name evidence="5" type="ORF">PF010_g3509</name>
    <name evidence="3" type="ORF">PF011_g3332</name>
</gene>
<dbReference type="EMBL" id="QXGC01000093">
    <property type="protein sequence ID" value="KAE9250163.1"/>
    <property type="molecule type" value="Genomic_DNA"/>
</dbReference>
<reference evidence="12 13" key="1">
    <citation type="submission" date="2018-08" db="EMBL/GenBank/DDBJ databases">
        <title>Genomic investigation of the strawberry pathogen Phytophthora fragariae indicates pathogenicity is determined by transcriptional variation in three key races.</title>
        <authorList>
            <person name="Adams T.M."/>
            <person name="Armitage A.D."/>
            <person name="Sobczyk M.K."/>
            <person name="Bates H.J."/>
            <person name="Dunwell J.M."/>
            <person name="Nellist C.F."/>
            <person name="Harrison R.J."/>
        </authorList>
    </citation>
    <scope>NUCLEOTIDE SEQUENCE [LARGE SCALE GENOMIC DNA]</scope>
    <source>
        <strain evidence="10 14">A4</strain>
        <strain evidence="8 15">BC-1</strain>
        <strain evidence="9 19">BC-23</strain>
        <strain evidence="7 13">NOV-27</strain>
        <strain evidence="6 16">NOV-5</strain>
        <strain evidence="4 17">NOV-71</strain>
        <strain evidence="11 20">NOV-77</strain>
        <strain evidence="2 12">NOV-9</strain>
        <strain evidence="5 21">ONT-3</strain>
        <strain evidence="3 18">SCRP245</strain>
    </source>
</reference>
<evidence type="ECO:0000313" key="21">
    <source>
        <dbReference type="Proteomes" id="UP000488956"/>
    </source>
</evidence>
<evidence type="ECO:0000313" key="7">
    <source>
        <dbReference type="EMBL" id="KAE9228506.1"/>
    </source>
</evidence>
<comment type="caution">
    <text evidence="6">The sequence shown here is derived from an EMBL/GenBank/DDBJ whole genome shotgun (WGS) entry which is preliminary data.</text>
</comment>
<dbReference type="EMBL" id="QXGD01000166">
    <property type="protein sequence ID" value="KAE9249704.1"/>
    <property type="molecule type" value="Genomic_DNA"/>
</dbReference>
<dbReference type="EMBL" id="QXFX01000111">
    <property type="protein sequence ID" value="KAE9131342.1"/>
    <property type="molecule type" value="Genomic_DNA"/>
</dbReference>
<evidence type="ECO:0000313" key="19">
    <source>
        <dbReference type="Proteomes" id="UP000476176"/>
    </source>
</evidence>
<feature type="region of interest" description="Disordered" evidence="1">
    <location>
        <begin position="141"/>
        <end position="216"/>
    </location>
</feature>
<evidence type="ECO:0000313" key="4">
    <source>
        <dbReference type="EMBL" id="KAE9130778.1"/>
    </source>
</evidence>
<dbReference type="EMBL" id="QXFW01000109">
    <property type="protein sequence ID" value="KAE9024822.1"/>
    <property type="molecule type" value="Genomic_DNA"/>
</dbReference>
<evidence type="ECO:0000313" key="17">
    <source>
        <dbReference type="Proteomes" id="UP000441208"/>
    </source>
</evidence>
<evidence type="ECO:0000313" key="2">
    <source>
        <dbReference type="EMBL" id="KAE8944374.1"/>
    </source>
</evidence>
<dbReference type="OrthoDB" id="163330at2759"/>
<dbReference type="Proteomes" id="UP000441208">
    <property type="component" value="Unassembled WGS sequence"/>
</dbReference>
<dbReference type="EMBL" id="QXGB01000137">
    <property type="protein sequence ID" value="KAE9228506.1"/>
    <property type="molecule type" value="Genomic_DNA"/>
</dbReference>
<evidence type="ECO:0000313" key="3">
    <source>
        <dbReference type="EMBL" id="KAE9024822.1"/>
    </source>
</evidence>
<dbReference type="Proteomes" id="UP000488956">
    <property type="component" value="Unassembled WGS sequence"/>
</dbReference>
<evidence type="ECO:0000313" key="11">
    <source>
        <dbReference type="EMBL" id="KAE9356114.1"/>
    </source>
</evidence>
<dbReference type="Proteomes" id="UP000476176">
    <property type="component" value="Unassembled WGS sequence"/>
</dbReference>
<organism evidence="6 16">
    <name type="scientific">Phytophthora fragariae</name>
    <dbReference type="NCBI Taxonomy" id="53985"/>
    <lineage>
        <taxon>Eukaryota</taxon>
        <taxon>Sar</taxon>
        <taxon>Stramenopiles</taxon>
        <taxon>Oomycota</taxon>
        <taxon>Peronosporomycetes</taxon>
        <taxon>Peronosporales</taxon>
        <taxon>Peronosporaceae</taxon>
        <taxon>Phytophthora</taxon>
    </lineage>
</organism>
<dbReference type="EMBL" id="QXGA01000116">
    <property type="protein sequence ID" value="KAE9152184.1"/>
    <property type="molecule type" value="Genomic_DNA"/>
</dbReference>
<evidence type="ECO:0000313" key="6">
    <source>
        <dbReference type="EMBL" id="KAE9152184.1"/>
    </source>
</evidence>